<feature type="non-terminal residue" evidence="4">
    <location>
        <position position="1"/>
    </location>
</feature>
<dbReference type="EMBL" id="CASHTH010002047">
    <property type="protein sequence ID" value="CAI8023952.1"/>
    <property type="molecule type" value="Genomic_DNA"/>
</dbReference>
<comment type="similarity">
    <text evidence="2">Belongs to the sulfatase family.</text>
</comment>
<dbReference type="PANTHER" id="PTHR42693:SF11">
    <property type="entry name" value="ARYLSULFATASE A"/>
    <property type="match status" value="1"/>
</dbReference>
<sequence>VLVSSWHQATCRVQSTRRGTVDRSSSSNRQTSPLSLTICSVLRNPSSQTKQQRIARSSLYYAFHHTHSPQFSGQRFVNTSIRGPYGDSLREIDYSVGQILKTLKSLGLSNDTFIFLTSDNGPALENGVLGGVSGPLRCGKSSTWEGGLRVPGIAFWPGKIQHRRSAQLSSTLDLLPTIFNLAGA</sequence>
<evidence type="ECO:0000313" key="4">
    <source>
        <dbReference type="EMBL" id="CAI8023952.1"/>
    </source>
</evidence>
<organism evidence="4 5">
    <name type="scientific">Geodia barretti</name>
    <name type="common">Barrett's horny sponge</name>
    <dbReference type="NCBI Taxonomy" id="519541"/>
    <lineage>
        <taxon>Eukaryota</taxon>
        <taxon>Metazoa</taxon>
        <taxon>Porifera</taxon>
        <taxon>Demospongiae</taxon>
        <taxon>Heteroscleromorpha</taxon>
        <taxon>Tetractinellida</taxon>
        <taxon>Astrophorina</taxon>
        <taxon>Geodiidae</taxon>
        <taxon>Geodia</taxon>
    </lineage>
</organism>
<evidence type="ECO:0000259" key="3">
    <source>
        <dbReference type="Pfam" id="PF00884"/>
    </source>
</evidence>
<evidence type="ECO:0000256" key="2">
    <source>
        <dbReference type="ARBA" id="ARBA00008779"/>
    </source>
</evidence>
<dbReference type="InterPro" id="IPR000917">
    <property type="entry name" value="Sulfatase_N"/>
</dbReference>
<dbReference type="PANTHER" id="PTHR42693">
    <property type="entry name" value="ARYLSULFATASE FAMILY MEMBER"/>
    <property type="match status" value="1"/>
</dbReference>
<name>A0AA35WRP5_GEOBA</name>
<dbReference type="SUPFAM" id="SSF53649">
    <property type="entry name" value="Alkaline phosphatase-like"/>
    <property type="match status" value="1"/>
</dbReference>
<evidence type="ECO:0000256" key="1">
    <source>
        <dbReference type="ARBA" id="ARBA00001913"/>
    </source>
</evidence>
<reference evidence="4" key="1">
    <citation type="submission" date="2023-03" db="EMBL/GenBank/DDBJ databases">
        <authorList>
            <person name="Steffen K."/>
            <person name="Cardenas P."/>
        </authorList>
    </citation>
    <scope>NUCLEOTIDE SEQUENCE</scope>
</reference>
<dbReference type="Gene3D" id="3.40.720.10">
    <property type="entry name" value="Alkaline Phosphatase, subunit A"/>
    <property type="match status" value="1"/>
</dbReference>
<feature type="non-terminal residue" evidence="4">
    <location>
        <position position="184"/>
    </location>
</feature>
<feature type="domain" description="Sulfatase N-terminal" evidence="3">
    <location>
        <begin position="58"/>
        <end position="184"/>
    </location>
</feature>
<dbReference type="Pfam" id="PF00884">
    <property type="entry name" value="Sulfatase"/>
    <property type="match status" value="1"/>
</dbReference>
<accession>A0AA35WRP5</accession>
<keyword evidence="5" id="KW-1185">Reference proteome</keyword>
<gene>
    <name evidence="4" type="ORF">GBAR_LOCUS13966</name>
</gene>
<dbReference type="Proteomes" id="UP001174909">
    <property type="component" value="Unassembled WGS sequence"/>
</dbReference>
<comment type="cofactor">
    <cofactor evidence="1">
        <name>Ca(2+)</name>
        <dbReference type="ChEBI" id="CHEBI:29108"/>
    </cofactor>
</comment>
<dbReference type="AlphaFoldDB" id="A0AA35WRP5"/>
<comment type="caution">
    <text evidence="4">The sequence shown here is derived from an EMBL/GenBank/DDBJ whole genome shotgun (WGS) entry which is preliminary data.</text>
</comment>
<dbReference type="GO" id="GO:0004065">
    <property type="term" value="F:arylsulfatase activity"/>
    <property type="evidence" value="ECO:0007669"/>
    <property type="project" value="TreeGrafter"/>
</dbReference>
<proteinExistence type="inferred from homology"/>
<protein>
    <submittedName>
        <fullName evidence="4">Arylsulfatase A</fullName>
    </submittedName>
</protein>
<dbReference type="InterPro" id="IPR050738">
    <property type="entry name" value="Sulfatase"/>
</dbReference>
<evidence type="ECO:0000313" key="5">
    <source>
        <dbReference type="Proteomes" id="UP001174909"/>
    </source>
</evidence>
<dbReference type="InterPro" id="IPR017850">
    <property type="entry name" value="Alkaline_phosphatase_core_sf"/>
</dbReference>